<accession>A0AAD8EL71</accession>
<proteinExistence type="predicted"/>
<feature type="non-terminal residue" evidence="1">
    <location>
        <position position="1"/>
    </location>
</feature>
<comment type="caution">
    <text evidence="1">The sequence shown here is derived from an EMBL/GenBank/DDBJ whole genome shotgun (WGS) entry which is preliminary data.</text>
</comment>
<dbReference type="Proteomes" id="UP001233999">
    <property type="component" value="Unassembled WGS sequence"/>
</dbReference>
<gene>
    <name evidence="1" type="ORF">L9F63_014234</name>
</gene>
<reference evidence="1" key="1">
    <citation type="journal article" date="2023" name="IScience">
        <title>Live-bearing cockroach genome reveals convergent evolutionary mechanisms linked to viviparity in insects and beyond.</title>
        <authorList>
            <person name="Fouks B."/>
            <person name="Harrison M.C."/>
            <person name="Mikhailova A.A."/>
            <person name="Marchal E."/>
            <person name="English S."/>
            <person name="Carruthers M."/>
            <person name="Jennings E.C."/>
            <person name="Chiamaka E.L."/>
            <person name="Frigard R.A."/>
            <person name="Pippel M."/>
            <person name="Attardo G.M."/>
            <person name="Benoit J.B."/>
            <person name="Bornberg-Bauer E."/>
            <person name="Tobe S.S."/>
        </authorList>
    </citation>
    <scope>NUCLEOTIDE SEQUENCE</scope>
    <source>
        <strain evidence="1">Stay&amp;Tobe</strain>
    </source>
</reference>
<keyword evidence="2" id="KW-1185">Reference proteome</keyword>
<evidence type="ECO:0000313" key="2">
    <source>
        <dbReference type="Proteomes" id="UP001233999"/>
    </source>
</evidence>
<dbReference type="AlphaFoldDB" id="A0AAD8EL71"/>
<evidence type="ECO:0000313" key="1">
    <source>
        <dbReference type="EMBL" id="KAJ9594358.1"/>
    </source>
</evidence>
<organism evidence="1 2">
    <name type="scientific">Diploptera punctata</name>
    <name type="common">Pacific beetle cockroach</name>
    <dbReference type="NCBI Taxonomy" id="6984"/>
    <lineage>
        <taxon>Eukaryota</taxon>
        <taxon>Metazoa</taxon>
        <taxon>Ecdysozoa</taxon>
        <taxon>Arthropoda</taxon>
        <taxon>Hexapoda</taxon>
        <taxon>Insecta</taxon>
        <taxon>Pterygota</taxon>
        <taxon>Neoptera</taxon>
        <taxon>Polyneoptera</taxon>
        <taxon>Dictyoptera</taxon>
        <taxon>Blattodea</taxon>
        <taxon>Blaberoidea</taxon>
        <taxon>Blaberidae</taxon>
        <taxon>Diplopterinae</taxon>
        <taxon>Diploptera</taxon>
    </lineage>
</organism>
<feature type="non-terminal residue" evidence="1">
    <location>
        <position position="73"/>
    </location>
</feature>
<dbReference type="EMBL" id="JASPKZ010003051">
    <property type="protein sequence ID" value="KAJ9594358.1"/>
    <property type="molecule type" value="Genomic_DNA"/>
</dbReference>
<name>A0AAD8EL71_DIPPU</name>
<reference evidence="1" key="2">
    <citation type="submission" date="2023-05" db="EMBL/GenBank/DDBJ databases">
        <authorList>
            <person name="Fouks B."/>
        </authorList>
    </citation>
    <scope>NUCLEOTIDE SEQUENCE</scope>
    <source>
        <strain evidence="1">Stay&amp;Tobe</strain>
        <tissue evidence="1">Testes</tissue>
    </source>
</reference>
<sequence length="73" mass="8323">EKKKRHLPLIGEKKKRHLPLTGERKSISRETCPDTEETAKLALKINKTEFSSSNVTYYKSGTPLSPGHAFLWL</sequence>
<protein>
    <submittedName>
        <fullName evidence="1">Uncharacterized protein</fullName>
    </submittedName>
</protein>